<dbReference type="InterPro" id="IPR017853">
    <property type="entry name" value="GH"/>
</dbReference>
<evidence type="ECO:0008006" key="11">
    <source>
        <dbReference type="Google" id="ProtNLM"/>
    </source>
</evidence>
<evidence type="ECO:0000256" key="4">
    <source>
        <dbReference type="ARBA" id="ARBA00023295"/>
    </source>
</evidence>
<dbReference type="SUPFAM" id="SSF52279">
    <property type="entry name" value="Beta-D-glucan exohydrolase, C-terminal domain"/>
    <property type="match status" value="1"/>
</dbReference>
<keyword evidence="5" id="KW-1133">Transmembrane helix</keyword>
<dbReference type="PANTHER" id="PTHR42721:SF3">
    <property type="entry name" value="BETA-D-XYLOSIDASE 5-RELATED"/>
    <property type="match status" value="1"/>
</dbReference>
<keyword evidence="5" id="KW-0812">Transmembrane</keyword>
<name>A0AB34J5F8_PRYPA</name>
<dbReference type="GO" id="GO:0045493">
    <property type="term" value="P:xylan catabolic process"/>
    <property type="evidence" value="ECO:0007669"/>
    <property type="project" value="InterPro"/>
</dbReference>
<sequence>MASPASTASCLWWLLPTAVAWASGSEISTPMRLELMPQHGLSSASPHEAAVCLDGSDAGFYFAPSTTGSRQKFHIHLEGGGWCDSPASCKARSQGYFGSSSSWGDTLSPDAAEGLLSDSCDENPEFCEHNRVYVKYCDGTSYTGDLAHPLLVDGTRVYLRGGRIVEAVLQALLPKGLAEATEVLLSGCSAGALGAMVRADAIHHAVRRLAPRLSRFGVLPLSGFFSARASLEGRFLFAEQMRRVYELSNASASISRSCASAFNDAPWRCLLSANAAAHLSTHTFVVNSALDSWQTSLVLGREEDGALECDADTALGECGKEREELEVCTDDGMEELNAFARDFVDQVTAVAALRAAGSGAFLHSCHTHCAAVKSPAYHTLASGGVLLHEAIGAWWRSLAAPQPAAQHTYASPCEYATVRRQLPGVVLPEPRQCNPTCPPTEACDRLFGPCDDEPTRGKEAALRVACIGDSITMGYRGYMRNHSAHSWPNQLQALLGDAYEVVNLGFDGSTASSAGTDDGRPAAYTSRPQYTTLLQGEWDLVFIMLGTNDAKAANWDSAHCASPPFDACPSYASLLALLRTVRSLHAPASGPPEVFLMRPPPVAGDAILGVLAPLANGPVQRVVVAAAAAAAIDANHTVDVFAALGGEAAHEACAALQPRMERCAGATHLCAATPADAPPHGVCALFCDGEWCDGLHPSDGGLAAIAAAAAAAIGRAHAAAAGAAAEWVGCFQDGELAEDGGAAGCYPEECTHEWSARLADLPGTDAAVCHAACATEGYSLAGVQWAGGAVMQCWCAHSLGALAAPRRALPAYRCCPICMNWMLAQLEAPCVPTVHSCGAWLTMSVYSLGGRPPPDVTPPQPEAPLLNRPCGGAPYAAQPWCDARRAEGERVRDALGRMSLQEKVAALGTGGGAEQGSWEIASLGLREFKWWAEGSHGLTAEHGTKMTNFPMPITTAASFNRSLWRATGAAIGREARSAANIGSAYGTFWAPMINLARDPRWGRNLESAGEDPLVTGEYAAAFVSGVQSTPEDPSFLQASAACKHFAANSMEESTENGVHLTRHDFDAQVPLRDLVDSYLPGFRACVEQGKVSGLMCSYNALNGVPTCANEWLLDSLARREWGFDGYITTDCGAGSGVHLRHRYTSTPVEAVPAILRAGVDMDCGHFLVENAMDAIRLGLITESDIDQRLAKTLSIRFRLGHFDPPGPRDDIVELCSDHARELARDGAAQGTTLVKNNAATLPLRREEAGSVGVIGPLARTGLSVASYYGPANVCEGKWPSMADAIAEHAVASASESGVPTSLSEDTSGIAAAAALAAASDTVVLVLGADLHMAREGIDAASIRLPSGQLSLFQAVVAASRKPIIVLMLTATPLDISAILAHAHVGAVVFAGMPAVNTAGVADVLFGVRPAAGRVVQTVYPASFADGLSIFDMRMRPGGSAYARPDCRHATPAACANGTNPGRTHRFYTGGAVVPFGWGLSYSSIRYEISSAPRAPLSLERLERVLAEAPARQFPSKESLASLPPFRFGVDVINTGSVDTDEVVLGFLIPPKAGEDGRPLQDLFDFKRVHVRAGQRVTVWLEAPQLSFALVNDAGHHVVTEGDFTVRFGVPPPELLLNLEHASSGLAQTVVRTSRSTAPTPPPAERHASLAGKSIYFIKVDRFARDDDNTTPCTGNGWCGGTINGIQSKLDYIQGMGFDCVWITPVVGQYIGQSGASGWGYHGYWARDWYSIDTHFGKAADLLSLSRALKARGMCFVMDVVINHVMPVNGVAALSTIYPFNKPEFFHTYGASPGESFDSYAKHPKSVFEAFPPGCGPGSYQCEGYNEKLVHDGWFYDLADLDQAHPYVHEELLRWVRHMVKAYELDALRLDTAAYVPHDYLRKFQQAAGVDILGEVTTANMSFHASYTKQHDGSPVLKGLLNFPVWSTTVLGFCGKDPKGSLFDVLDTPGPDVTPDLTKLAAVLEEQRKSDLYYDLDLLANFVDNHDVARVATFCASDASRISNALALAFLWRGIPILYAGTEQDLTGDHDNNRDSLWRTGFPVATPIYSFVGALNRIRAEQRIGLSPARVQHVDTCSLVISRGPSFYLFVNNRAASQASNPVAYCMRQPLPPPPNGLAWVDALSGTEAVFAANGCFMADDGAPKVLVLRRRAEHFLYQWLLLLLLLPGFALAIFCRRRRARDRLLAGSQPRSSTGGLQLGSSMVRNQSLGKLWRLGVGGTAWHQMHGSASGHSLSSLGGSRVPSVNDLARTPGLPSVEDIPALEHAPRHVEVLQPHLVREEQCNTTTHQGSWT</sequence>
<dbReference type="EMBL" id="JBGBPQ010000013">
    <property type="protein sequence ID" value="KAL1511868.1"/>
    <property type="molecule type" value="Genomic_DNA"/>
</dbReference>
<dbReference type="InterPro" id="IPR036514">
    <property type="entry name" value="SGNH_hydro_sf"/>
</dbReference>
<dbReference type="InterPro" id="IPR013830">
    <property type="entry name" value="SGNH_hydro"/>
</dbReference>
<dbReference type="Gene3D" id="3.20.20.300">
    <property type="entry name" value="Glycoside hydrolase, family 3, N-terminal domain"/>
    <property type="match status" value="1"/>
</dbReference>
<protein>
    <recommendedName>
        <fullName evidence="11">Alpha-amylase</fullName>
    </recommendedName>
</protein>
<dbReference type="Pfam" id="PF14310">
    <property type="entry name" value="Fn3-like"/>
    <property type="match status" value="1"/>
</dbReference>
<dbReference type="InterPro" id="IPR044993">
    <property type="entry name" value="BXL"/>
</dbReference>
<feature type="domain" description="Fibronectin type III-like" evidence="8">
    <location>
        <begin position="1541"/>
        <end position="1611"/>
    </location>
</feature>
<reference evidence="9 10" key="1">
    <citation type="journal article" date="2024" name="Science">
        <title>Giant polyketide synthase enzymes in the biosynthesis of giant marine polyether toxins.</title>
        <authorList>
            <person name="Fallon T.R."/>
            <person name="Shende V.V."/>
            <person name="Wierzbicki I.H."/>
            <person name="Pendleton A.L."/>
            <person name="Watervoot N.F."/>
            <person name="Auber R.P."/>
            <person name="Gonzalez D.J."/>
            <person name="Wisecaver J.H."/>
            <person name="Moore B.S."/>
        </authorList>
    </citation>
    <scope>NUCLEOTIDE SEQUENCE [LARGE SCALE GENOMIC DNA]</scope>
    <source>
        <strain evidence="9 10">12B1</strain>
    </source>
</reference>
<dbReference type="InterPro" id="IPR013783">
    <property type="entry name" value="Ig-like_fold"/>
</dbReference>
<keyword evidence="10" id="KW-1185">Reference proteome</keyword>
<evidence type="ECO:0000256" key="1">
    <source>
        <dbReference type="ARBA" id="ARBA00005336"/>
    </source>
</evidence>
<feature type="signal peptide" evidence="6">
    <location>
        <begin position="1"/>
        <end position="22"/>
    </location>
</feature>
<dbReference type="InterPro" id="IPR001764">
    <property type="entry name" value="Glyco_hydro_3_N"/>
</dbReference>
<dbReference type="Pfam" id="PF13472">
    <property type="entry name" value="Lipase_GDSL_2"/>
    <property type="match status" value="1"/>
</dbReference>
<organism evidence="9 10">
    <name type="scientific">Prymnesium parvum</name>
    <name type="common">Toxic golden alga</name>
    <dbReference type="NCBI Taxonomy" id="97485"/>
    <lineage>
        <taxon>Eukaryota</taxon>
        <taxon>Haptista</taxon>
        <taxon>Haptophyta</taxon>
        <taxon>Prymnesiophyceae</taxon>
        <taxon>Prymnesiales</taxon>
        <taxon>Prymnesiaceae</taxon>
        <taxon>Prymnesium</taxon>
    </lineage>
</organism>
<evidence type="ECO:0000256" key="2">
    <source>
        <dbReference type="ARBA" id="ARBA00022729"/>
    </source>
</evidence>
<keyword evidence="2 6" id="KW-0732">Signal</keyword>
<dbReference type="InterPro" id="IPR002772">
    <property type="entry name" value="Glyco_hydro_3_C"/>
</dbReference>
<accession>A0AB34J5F8</accession>
<feature type="chain" id="PRO_5044346557" description="Alpha-amylase" evidence="6">
    <location>
        <begin position="23"/>
        <end position="2293"/>
    </location>
</feature>
<dbReference type="Gene3D" id="3.40.50.1110">
    <property type="entry name" value="SGNH hydrolase"/>
    <property type="match status" value="1"/>
</dbReference>
<keyword evidence="5" id="KW-0472">Membrane</keyword>
<dbReference type="Gene3D" id="3.40.50.1700">
    <property type="entry name" value="Glycoside hydrolase family 3 C-terminal domain"/>
    <property type="match status" value="1"/>
</dbReference>
<dbReference type="Gene3D" id="3.20.20.80">
    <property type="entry name" value="Glycosidases"/>
    <property type="match status" value="1"/>
</dbReference>
<proteinExistence type="inferred from homology"/>
<feature type="transmembrane region" description="Helical" evidence="5">
    <location>
        <begin position="2156"/>
        <end position="2175"/>
    </location>
</feature>
<evidence type="ECO:0000259" key="7">
    <source>
        <dbReference type="SMART" id="SM00642"/>
    </source>
</evidence>
<dbReference type="Pfam" id="PF01915">
    <property type="entry name" value="Glyco_hydro_3_C"/>
    <property type="match status" value="1"/>
</dbReference>
<keyword evidence="3" id="KW-0378">Hydrolase</keyword>
<comment type="similarity">
    <text evidence="1">Belongs to the glycosyl hydrolase 3 family.</text>
</comment>
<dbReference type="Gene3D" id="2.60.40.10">
    <property type="entry name" value="Immunoglobulins"/>
    <property type="match status" value="1"/>
</dbReference>
<feature type="domain" description="Glycosyl hydrolase family 13 catalytic" evidence="7">
    <location>
        <begin position="1656"/>
        <end position="2058"/>
    </location>
</feature>
<dbReference type="Pfam" id="PF00128">
    <property type="entry name" value="Alpha-amylase"/>
    <property type="match status" value="1"/>
</dbReference>
<dbReference type="InterPro" id="IPR006047">
    <property type="entry name" value="GH13_cat_dom"/>
</dbReference>
<evidence type="ECO:0000313" key="9">
    <source>
        <dbReference type="EMBL" id="KAL1511868.1"/>
    </source>
</evidence>
<dbReference type="PRINTS" id="PR00133">
    <property type="entry name" value="GLHYDRLASE3"/>
</dbReference>
<dbReference type="SMART" id="SM00642">
    <property type="entry name" value="Aamy"/>
    <property type="match status" value="1"/>
</dbReference>
<dbReference type="Pfam" id="PF03283">
    <property type="entry name" value="PAE"/>
    <property type="match status" value="1"/>
</dbReference>
<dbReference type="GO" id="GO:0031222">
    <property type="term" value="P:arabinan catabolic process"/>
    <property type="evidence" value="ECO:0007669"/>
    <property type="project" value="TreeGrafter"/>
</dbReference>
<evidence type="ECO:0000256" key="5">
    <source>
        <dbReference type="SAM" id="Phobius"/>
    </source>
</evidence>
<evidence type="ECO:0000313" key="10">
    <source>
        <dbReference type="Proteomes" id="UP001515480"/>
    </source>
</evidence>
<dbReference type="Pfam" id="PF00933">
    <property type="entry name" value="Glyco_hydro_3"/>
    <property type="match status" value="1"/>
</dbReference>
<dbReference type="PANTHER" id="PTHR42721">
    <property type="entry name" value="SUGAR HYDROLASE-RELATED"/>
    <property type="match status" value="1"/>
</dbReference>
<dbReference type="InterPro" id="IPR026891">
    <property type="entry name" value="Fn3-like"/>
</dbReference>
<dbReference type="GO" id="GO:0009044">
    <property type="term" value="F:xylan 1,4-beta-xylosidase activity"/>
    <property type="evidence" value="ECO:0007669"/>
    <property type="project" value="InterPro"/>
</dbReference>
<keyword evidence="4" id="KW-0326">Glycosidase</keyword>
<gene>
    <name evidence="9" type="ORF">AB1Y20_005152</name>
</gene>
<dbReference type="InterPro" id="IPR004963">
    <property type="entry name" value="PAE/NOTUM"/>
</dbReference>
<dbReference type="GO" id="GO:0046556">
    <property type="term" value="F:alpha-L-arabinofuranosidase activity"/>
    <property type="evidence" value="ECO:0007669"/>
    <property type="project" value="TreeGrafter"/>
</dbReference>
<comment type="caution">
    <text evidence="9">The sequence shown here is derived from an EMBL/GenBank/DDBJ whole genome shotgun (WGS) entry which is preliminary data.</text>
</comment>
<dbReference type="SUPFAM" id="SSF52266">
    <property type="entry name" value="SGNH hydrolase"/>
    <property type="match status" value="1"/>
</dbReference>
<dbReference type="SMART" id="SM01217">
    <property type="entry name" value="Fn3_like"/>
    <property type="match status" value="1"/>
</dbReference>
<evidence type="ECO:0000259" key="8">
    <source>
        <dbReference type="SMART" id="SM01217"/>
    </source>
</evidence>
<dbReference type="InterPro" id="IPR036881">
    <property type="entry name" value="Glyco_hydro_3_C_sf"/>
</dbReference>
<dbReference type="Proteomes" id="UP001515480">
    <property type="component" value="Unassembled WGS sequence"/>
</dbReference>
<dbReference type="InterPro" id="IPR036962">
    <property type="entry name" value="Glyco_hydro_3_N_sf"/>
</dbReference>
<evidence type="ECO:0000256" key="3">
    <source>
        <dbReference type="ARBA" id="ARBA00022801"/>
    </source>
</evidence>
<dbReference type="SUPFAM" id="SSF51445">
    <property type="entry name" value="(Trans)glycosidases"/>
    <property type="match status" value="2"/>
</dbReference>
<evidence type="ECO:0000256" key="6">
    <source>
        <dbReference type="SAM" id="SignalP"/>
    </source>
</evidence>